<gene>
    <name evidence="1" type="ORF">CW751_05780</name>
</gene>
<accession>A0A2I0R3D3</accession>
<protein>
    <recommendedName>
        <fullName evidence="3">Transporter</fullName>
    </recommendedName>
</protein>
<keyword evidence="2" id="KW-1185">Reference proteome</keyword>
<evidence type="ECO:0008006" key="3">
    <source>
        <dbReference type="Google" id="ProtNLM"/>
    </source>
</evidence>
<proteinExistence type="predicted"/>
<dbReference type="SUPFAM" id="SSF56954">
    <property type="entry name" value="Outer membrane efflux proteins (OEP)"/>
    <property type="match status" value="1"/>
</dbReference>
<dbReference type="RefSeq" id="WP_101334052.1">
    <property type="nucleotide sequence ID" value="NZ_PJNI01000005.1"/>
</dbReference>
<name>A0A2I0R3D3_9FLAO</name>
<comment type="caution">
    <text evidence="1">The sequence shown here is derived from an EMBL/GenBank/DDBJ whole genome shotgun (WGS) entry which is preliminary data.</text>
</comment>
<dbReference type="EMBL" id="PJNI01000005">
    <property type="protein sequence ID" value="PKR81092.1"/>
    <property type="molecule type" value="Genomic_DNA"/>
</dbReference>
<dbReference type="Gene3D" id="1.20.1600.10">
    <property type="entry name" value="Outer membrane efflux proteins (OEP)"/>
    <property type="match status" value="1"/>
</dbReference>
<evidence type="ECO:0000313" key="2">
    <source>
        <dbReference type="Proteomes" id="UP000236654"/>
    </source>
</evidence>
<evidence type="ECO:0000313" key="1">
    <source>
        <dbReference type="EMBL" id="PKR81092.1"/>
    </source>
</evidence>
<sequence>MQDAILAYKNANAELEVYLWNQDGVPLELTDDIAPPSSNQFENKLDLASMKLHLDSLIENHPKLAKKQMYLEQLHIQRQLDLERLKPKFDLKYNALNEPIDGDIIQGYSINNYNWGLSFKMPVFLRKERGQLQKTNITILENNMRLIKLNVHLTRT</sequence>
<reference evidence="1 2" key="1">
    <citation type="submission" date="2017-12" db="EMBL/GenBank/DDBJ databases">
        <title>The draft genome sequence of Brumimicrobium saltpan LHR20.</title>
        <authorList>
            <person name="Do Z.-J."/>
            <person name="Luo H.-R."/>
        </authorList>
    </citation>
    <scope>NUCLEOTIDE SEQUENCE [LARGE SCALE GENOMIC DNA]</scope>
    <source>
        <strain evidence="1 2">LHR20</strain>
    </source>
</reference>
<dbReference type="AlphaFoldDB" id="A0A2I0R3D3"/>
<dbReference type="Proteomes" id="UP000236654">
    <property type="component" value="Unassembled WGS sequence"/>
</dbReference>
<organism evidence="1 2">
    <name type="scientific">Brumimicrobium salinarum</name>
    <dbReference type="NCBI Taxonomy" id="2058658"/>
    <lineage>
        <taxon>Bacteria</taxon>
        <taxon>Pseudomonadati</taxon>
        <taxon>Bacteroidota</taxon>
        <taxon>Flavobacteriia</taxon>
        <taxon>Flavobacteriales</taxon>
        <taxon>Crocinitomicaceae</taxon>
        <taxon>Brumimicrobium</taxon>
    </lineage>
</organism>